<evidence type="ECO:0000313" key="5">
    <source>
        <dbReference type="Proteomes" id="UP000005239"/>
    </source>
</evidence>
<sequence>MCRLRYERLQYFLAVLLPALAHAQTNCNQAPTPAMRTVCMQLNEWDDSARTQPASSPMGFVAAPGVAGMVSVMSVLPATVTDPASCNDIGCICGLVGGKFIKFIISLERLFIGCICGLVGGQMSGSSCNLQSGGVYGKGVRKEYRMMTDDERDRFHAAMWTLKRNGDYDRLAHIHANVNQAPSAHSGPSFLPWHREYVKRFEIALRLIDPTISVPYWDTTLEGALADPKYSVLWSDELMGAVISGPVNTGVFRGWTGMTGATIVRNLGADSGRVLNMNDKNAALGKTRIESVMAFTSTRSGCPYSVEWDNLEFAHGYSHVYVGGEMFQQHTAAFDPLFFLYHSFIDSMWEDWRSQRQNRNTRPTAYPPNNDQCSSTAHFSTSPMSPFAPLQNIDGCSNDYTDNLYSYDTRRPSCSLGENCGSKYLFCDRSHGAPLCSAKIRPGQPCTGYSRGEDMCYNSVCTRGICSTVSPTPPTTPPPIRTVPTPPPTESCFNEHECCAPWASRGECYRNAGYMRTWCQSSCNICTPRLYVPSTECSDRHASCRSWAAGGECTNNPLWMTENCRRSCNRCGRTREQTCFPRTFKHFLSVNFKSSDPNVSCCTQSWTTSNVVVTTMAPVTWWTRRWNTRRPITRRPQPWWFTTPRPWRPWWLNPRRDGDEEDRRPMQHQPRAGSAGASRGSGAAKSTAARTVARQPLQQPARSDWLRYSF</sequence>
<dbReference type="PANTHER" id="PTHR11474">
    <property type="entry name" value="TYROSINASE FAMILY MEMBER"/>
    <property type="match status" value="1"/>
</dbReference>
<dbReference type="Gene3D" id="1.10.1280.10">
    <property type="entry name" value="Di-copper center containing domain from catechol oxidase"/>
    <property type="match status" value="1"/>
</dbReference>
<evidence type="ECO:0000256" key="3">
    <source>
        <dbReference type="SAM" id="SignalP"/>
    </source>
</evidence>
<evidence type="ECO:0000256" key="2">
    <source>
        <dbReference type="SAM" id="MobiDB-lite"/>
    </source>
</evidence>
<feature type="region of interest" description="Disordered" evidence="2">
    <location>
        <begin position="658"/>
        <end position="710"/>
    </location>
</feature>
<dbReference type="Pfam" id="PF01549">
    <property type="entry name" value="ShK"/>
    <property type="match status" value="2"/>
</dbReference>
<organism evidence="4 5">
    <name type="scientific">Pristionchus pacificus</name>
    <name type="common">Parasitic nematode worm</name>
    <dbReference type="NCBI Taxonomy" id="54126"/>
    <lineage>
        <taxon>Eukaryota</taxon>
        <taxon>Metazoa</taxon>
        <taxon>Ecdysozoa</taxon>
        <taxon>Nematoda</taxon>
        <taxon>Chromadorea</taxon>
        <taxon>Rhabditida</taxon>
        <taxon>Rhabditina</taxon>
        <taxon>Diplogasteromorpha</taxon>
        <taxon>Diplogasteroidea</taxon>
        <taxon>Neodiplogasteridae</taxon>
        <taxon>Pristionchus</taxon>
    </lineage>
</organism>
<dbReference type="AlphaFoldDB" id="A0A2A6B3L8"/>
<evidence type="ECO:0000313" key="4">
    <source>
        <dbReference type="EnsemblMetazoa" id="PPA39523.1"/>
    </source>
</evidence>
<proteinExistence type="predicted"/>
<dbReference type="InterPro" id="IPR008922">
    <property type="entry name" value="Di-copper_centre_dom_sf"/>
</dbReference>
<dbReference type="PANTHER" id="PTHR11474:SF21">
    <property type="entry name" value="SHKT DOMAIN-CONTAINING PROTEIN"/>
    <property type="match status" value="1"/>
</dbReference>
<dbReference type="GO" id="GO:0004503">
    <property type="term" value="F:tyrosinase activity"/>
    <property type="evidence" value="ECO:0000318"/>
    <property type="project" value="GO_Central"/>
</dbReference>
<dbReference type="PRINTS" id="PR00092">
    <property type="entry name" value="TYROSINASE"/>
</dbReference>
<dbReference type="InterPro" id="IPR003582">
    <property type="entry name" value="ShKT_dom"/>
</dbReference>
<feature type="compositionally biased region" description="Low complexity" evidence="2">
    <location>
        <begin position="671"/>
        <end position="690"/>
    </location>
</feature>
<dbReference type="PROSITE" id="PS00497">
    <property type="entry name" value="TYROSINASE_1"/>
    <property type="match status" value="1"/>
</dbReference>
<keyword evidence="1" id="KW-1015">Disulfide bond</keyword>
<feature type="signal peptide" evidence="3">
    <location>
        <begin position="1"/>
        <end position="23"/>
    </location>
</feature>
<reference evidence="4" key="2">
    <citation type="submission" date="2022-06" db="UniProtKB">
        <authorList>
            <consortium name="EnsemblMetazoa"/>
        </authorList>
    </citation>
    <scope>IDENTIFICATION</scope>
    <source>
        <strain evidence="4">PS312</strain>
    </source>
</reference>
<accession>A0A2A6B3L8</accession>
<feature type="chain" id="PRO_5043825800" evidence="3">
    <location>
        <begin position="24"/>
        <end position="710"/>
    </location>
</feature>
<dbReference type="Proteomes" id="UP000005239">
    <property type="component" value="Unassembled WGS sequence"/>
</dbReference>
<dbReference type="SMART" id="SM00254">
    <property type="entry name" value="ShKT"/>
    <property type="match status" value="2"/>
</dbReference>
<keyword evidence="5" id="KW-1185">Reference proteome</keyword>
<dbReference type="Gene3D" id="1.10.10.1940">
    <property type="match status" value="1"/>
</dbReference>
<dbReference type="OrthoDB" id="6132182at2759"/>
<protein>
    <submittedName>
        <fullName evidence="4">ShK domain-containing protein</fullName>
    </submittedName>
</protein>
<dbReference type="SUPFAM" id="SSF48056">
    <property type="entry name" value="Di-copper centre-containing domain"/>
    <property type="match status" value="1"/>
</dbReference>
<dbReference type="InterPro" id="IPR002227">
    <property type="entry name" value="Tyrosinase_Cu-bd"/>
</dbReference>
<dbReference type="InterPro" id="IPR050316">
    <property type="entry name" value="Tyrosinase/Hemocyanin"/>
</dbReference>
<dbReference type="PROSITE" id="PS00498">
    <property type="entry name" value="TYROSINASE_2"/>
    <property type="match status" value="1"/>
</dbReference>
<gene>
    <name evidence="4" type="primary">WBGene00277892</name>
</gene>
<comment type="caution">
    <text evidence="1">Lacks conserved residue(s) required for the propagation of feature annotation.</text>
</comment>
<feature type="disulfide bond" evidence="1">
    <location>
        <begin position="492"/>
        <end position="526"/>
    </location>
</feature>
<keyword evidence="3" id="KW-0732">Signal</keyword>
<dbReference type="EnsemblMetazoa" id="PPA39523.1">
    <property type="protein sequence ID" value="PPA39523.1"/>
    <property type="gene ID" value="WBGene00277892"/>
</dbReference>
<dbReference type="PROSITE" id="PS51670">
    <property type="entry name" value="SHKT"/>
    <property type="match status" value="2"/>
</dbReference>
<accession>A0A8R1YWA0</accession>
<evidence type="ECO:0000256" key="1">
    <source>
        <dbReference type="PROSITE-ProRule" id="PRU01005"/>
    </source>
</evidence>
<name>A0A2A6B3L8_PRIPA</name>
<reference evidence="5" key="1">
    <citation type="journal article" date="2008" name="Nat. Genet.">
        <title>The Pristionchus pacificus genome provides a unique perspective on nematode lifestyle and parasitism.</title>
        <authorList>
            <person name="Dieterich C."/>
            <person name="Clifton S.W."/>
            <person name="Schuster L.N."/>
            <person name="Chinwalla A."/>
            <person name="Delehaunty K."/>
            <person name="Dinkelacker I."/>
            <person name="Fulton L."/>
            <person name="Fulton R."/>
            <person name="Godfrey J."/>
            <person name="Minx P."/>
            <person name="Mitreva M."/>
            <person name="Roeseler W."/>
            <person name="Tian H."/>
            <person name="Witte H."/>
            <person name="Yang S.P."/>
            <person name="Wilson R.K."/>
            <person name="Sommer R.J."/>
        </authorList>
    </citation>
    <scope>NUCLEOTIDE SEQUENCE [LARGE SCALE GENOMIC DNA]</scope>
    <source>
        <strain evidence="5">PS312</strain>
    </source>
</reference>
<feature type="disulfide bond" evidence="1">
    <location>
        <begin position="537"/>
        <end position="571"/>
    </location>
</feature>
<dbReference type="Pfam" id="PF00264">
    <property type="entry name" value="Tyrosinase"/>
    <property type="match status" value="1"/>
</dbReference>